<dbReference type="InterPro" id="IPR001296">
    <property type="entry name" value="Glyco_trans_1"/>
</dbReference>
<dbReference type="Proteomes" id="UP000704960">
    <property type="component" value="Unassembled WGS sequence"/>
</dbReference>
<dbReference type="EMBL" id="JACQMJ010000008">
    <property type="protein sequence ID" value="MBI4132325.1"/>
    <property type="molecule type" value="Genomic_DNA"/>
</dbReference>
<keyword evidence="1" id="KW-0328">Glycosyltransferase</keyword>
<proteinExistence type="predicted"/>
<dbReference type="GO" id="GO:0016757">
    <property type="term" value="F:glycosyltransferase activity"/>
    <property type="evidence" value="ECO:0007669"/>
    <property type="project" value="UniProtKB-KW"/>
</dbReference>
<dbReference type="Gene3D" id="3.40.50.2000">
    <property type="entry name" value="Glycogen Phosphorylase B"/>
    <property type="match status" value="2"/>
</dbReference>
<comment type="caution">
    <text evidence="4">The sequence shown here is derived from an EMBL/GenBank/DDBJ whole genome shotgun (WGS) entry which is preliminary data.</text>
</comment>
<evidence type="ECO:0000313" key="4">
    <source>
        <dbReference type="EMBL" id="MBI4132325.1"/>
    </source>
</evidence>
<accession>A0A933DRM9</accession>
<name>A0A933DRM9_9BACT</name>
<evidence type="ECO:0000313" key="5">
    <source>
        <dbReference type="Proteomes" id="UP000704960"/>
    </source>
</evidence>
<reference evidence="4" key="1">
    <citation type="submission" date="2020-07" db="EMBL/GenBank/DDBJ databases">
        <title>Huge and variable diversity of episymbiotic CPR bacteria and DPANN archaea in groundwater ecosystems.</title>
        <authorList>
            <person name="He C.Y."/>
            <person name="Keren R."/>
            <person name="Whittaker M."/>
            <person name="Farag I.F."/>
            <person name="Doudna J."/>
            <person name="Cate J.H.D."/>
            <person name="Banfield J.F."/>
        </authorList>
    </citation>
    <scope>NUCLEOTIDE SEQUENCE</scope>
    <source>
        <strain evidence="4">NC_groundwater_1226_Ag_S-0.1um_59_124</strain>
    </source>
</reference>
<keyword evidence="2" id="KW-0808">Transferase</keyword>
<dbReference type="SUPFAM" id="SSF53756">
    <property type="entry name" value="UDP-Glycosyltransferase/glycogen phosphorylase"/>
    <property type="match status" value="1"/>
</dbReference>
<dbReference type="CDD" id="cd03801">
    <property type="entry name" value="GT4_PimA-like"/>
    <property type="match status" value="1"/>
</dbReference>
<evidence type="ECO:0000256" key="1">
    <source>
        <dbReference type="ARBA" id="ARBA00022676"/>
    </source>
</evidence>
<evidence type="ECO:0000259" key="3">
    <source>
        <dbReference type="Pfam" id="PF00534"/>
    </source>
</evidence>
<dbReference type="PANTHER" id="PTHR12526:SF510">
    <property type="entry name" value="D-INOSITOL 3-PHOSPHATE GLYCOSYLTRANSFERASE"/>
    <property type="match status" value="1"/>
</dbReference>
<feature type="domain" description="Glycosyl transferase family 1" evidence="3">
    <location>
        <begin position="231"/>
        <end position="386"/>
    </location>
</feature>
<sequence>MNIAIIVRRLDGKGGTQRQALILAHELLKRAHQVRLYTLRFSQERCYPELSSGLSITSFDHVNTNREKRLADMLGRFSGFLQETYLAKRLARLIAPDTEMLNPHDSVAYRAAYYFKRRHPGVPSVWAMNDVPAFAWTYDRIGAFEPVRHSLIRRIIMRILDWYDCRKFIAGQDIIAVLDRFNQGLVRKYLKRESVITRLGIDAGQFSFVPHEPPSLRRSLGEGEPALLQLKLLAIGIFFPHRRFEDAVEALAILRKRGHAATLTIIGSPKPAPAYRERLERLVTEQGLGAVVTFAGEVSEADLIRAYREHDVFVFTNDLQTWGHVPLEAMATGIPAIVSRGAGVHEVLTDGGTALIVNPKAPAEIAAAAERLMDDPALYRKLVTQGSRFVRENITWEGYAEAMLALFHQASAKRGNS</sequence>
<dbReference type="Pfam" id="PF00534">
    <property type="entry name" value="Glycos_transf_1"/>
    <property type="match status" value="1"/>
</dbReference>
<dbReference type="PANTHER" id="PTHR12526">
    <property type="entry name" value="GLYCOSYLTRANSFERASE"/>
    <property type="match status" value="1"/>
</dbReference>
<dbReference type="AlphaFoldDB" id="A0A933DRM9"/>
<organism evidence="4 5">
    <name type="scientific">Candidatus Sungiibacteriota bacterium</name>
    <dbReference type="NCBI Taxonomy" id="2750080"/>
    <lineage>
        <taxon>Bacteria</taxon>
        <taxon>Candidatus Sungiibacteriota</taxon>
    </lineage>
</organism>
<protein>
    <submittedName>
        <fullName evidence="4">Glycosyltransferase family 4 protein</fullName>
    </submittedName>
</protein>
<gene>
    <name evidence="4" type="ORF">HY474_01700</name>
</gene>
<evidence type="ECO:0000256" key="2">
    <source>
        <dbReference type="ARBA" id="ARBA00022679"/>
    </source>
</evidence>